<evidence type="ECO:0008006" key="3">
    <source>
        <dbReference type="Google" id="ProtNLM"/>
    </source>
</evidence>
<sequence length="219" mass="24463">MKPTQKSERRFKTADVFVALVSKNEVSFTVHEGAITSKPSLFRAACESASKEKLEKVIRWPEVNLDHFENICIGSTPVVSVIKAPCLEGLLTKIARDCLYDLKLRNAAIDCIIESFKGCKASPRQAMIEFGYNETPSSSNLRLLICDYLIHRKSTSALVRKVGEALPKDFLIDLAIAALEDCRITTVKPSLQQDPCFYHEHNDAHPRCDSTAAEAEQTY</sequence>
<organism evidence="1 2">
    <name type="scientific">Polychaeton citri CBS 116435</name>
    <dbReference type="NCBI Taxonomy" id="1314669"/>
    <lineage>
        <taxon>Eukaryota</taxon>
        <taxon>Fungi</taxon>
        <taxon>Dikarya</taxon>
        <taxon>Ascomycota</taxon>
        <taxon>Pezizomycotina</taxon>
        <taxon>Dothideomycetes</taxon>
        <taxon>Dothideomycetidae</taxon>
        <taxon>Capnodiales</taxon>
        <taxon>Capnodiaceae</taxon>
        <taxon>Polychaeton</taxon>
    </lineage>
</organism>
<dbReference type="EMBL" id="MU003793">
    <property type="protein sequence ID" value="KAF2721137.1"/>
    <property type="molecule type" value="Genomic_DNA"/>
</dbReference>
<reference evidence="1" key="1">
    <citation type="journal article" date="2020" name="Stud. Mycol.">
        <title>101 Dothideomycetes genomes: a test case for predicting lifestyles and emergence of pathogens.</title>
        <authorList>
            <person name="Haridas S."/>
            <person name="Albert R."/>
            <person name="Binder M."/>
            <person name="Bloem J."/>
            <person name="Labutti K."/>
            <person name="Salamov A."/>
            <person name="Andreopoulos B."/>
            <person name="Baker S."/>
            <person name="Barry K."/>
            <person name="Bills G."/>
            <person name="Bluhm B."/>
            <person name="Cannon C."/>
            <person name="Castanera R."/>
            <person name="Culley D."/>
            <person name="Daum C."/>
            <person name="Ezra D."/>
            <person name="Gonzalez J."/>
            <person name="Henrissat B."/>
            <person name="Kuo A."/>
            <person name="Liang C."/>
            <person name="Lipzen A."/>
            <person name="Lutzoni F."/>
            <person name="Magnuson J."/>
            <person name="Mondo S."/>
            <person name="Nolan M."/>
            <person name="Ohm R."/>
            <person name="Pangilinan J."/>
            <person name="Park H.-J."/>
            <person name="Ramirez L."/>
            <person name="Alfaro M."/>
            <person name="Sun H."/>
            <person name="Tritt A."/>
            <person name="Yoshinaga Y."/>
            <person name="Zwiers L.-H."/>
            <person name="Turgeon B."/>
            <person name="Goodwin S."/>
            <person name="Spatafora J."/>
            <person name="Crous P."/>
            <person name="Grigoriev I."/>
        </authorList>
    </citation>
    <scope>NUCLEOTIDE SEQUENCE</scope>
    <source>
        <strain evidence="1">CBS 116435</strain>
    </source>
</reference>
<evidence type="ECO:0000313" key="1">
    <source>
        <dbReference type="EMBL" id="KAF2721137.1"/>
    </source>
</evidence>
<dbReference type="Proteomes" id="UP000799441">
    <property type="component" value="Unassembled WGS sequence"/>
</dbReference>
<accession>A0A9P4UMD9</accession>
<gene>
    <name evidence="1" type="ORF">K431DRAFT_294607</name>
</gene>
<dbReference type="OrthoDB" id="1022638at2759"/>
<dbReference type="AlphaFoldDB" id="A0A9P4UMD9"/>
<comment type="caution">
    <text evidence="1">The sequence shown here is derived from an EMBL/GenBank/DDBJ whole genome shotgun (WGS) entry which is preliminary data.</text>
</comment>
<protein>
    <recommendedName>
        <fullName evidence="3">BTB domain-containing protein</fullName>
    </recommendedName>
</protein>
<evidence type="ECO:0000313" key="2">
    <source>
        <dbReference type="Proteomes" id="UP000799441"/>
    </source>
</evidence>
<keyword evidence="2" id="KW-1185">Reference proteome</keyword>
<name>A0A9P4UMD9_9PEZI</name>
<proteinExistence type="predicted"/>